<dbReference type="SUPFAM" id="SSF53474">
    <property type="entry name" value="alpha/beta-Hydrolases"/>
    <property type="match status" value="1"/>
</dbReference>
<keyword evidence="7" id="KW-0804">Transcription</keyword>
<dbReference type="InterPro" id="IPR029058">
    <property type="entry name" value="AB_hydrolase_fold"/>
</dbReference>
<feature type="region of interest" description="Disordered" evidence="9">
    <location>
        <begin position="63"/>
        <end position="260"/>
    </location>
</feature>
<dbReference type="GO" id="GO:0005737">
    <property type="term" value="C:cytoplasm"/>
    <property type="evidence" value="ECO:0007669"/>
    <property type="project" value="UniProtKB-SubCell"/>
</dbReference>
<feature type="compositionally biased region" description="Polar residues" evidence="9">
    <location>
        <begin position="129"/>
        <end position="141"/>
    </location>
</feature>
<evidence type="ECO:0000256" key="7">
    <source>
        <dbReference type="ARBA" id="ARBA00023163"/>
    </source>
</evidence>
<evidence type="ECO:0000256" key="8">
    <source>
        <dbReference type="ARBA" id="ARBA00023242"/>
    </source>
</evidence>
<gene>
    <name evidence="10" type="ORF">D9615_005559</name>
</gene>
<feature type="compositionally biased region" description="Polar residues" evidence="9">
    <location>
        <begin position="246"/>
        <end position="255"/>
    </location>
</feature>
<evidence type="ECO:0000256" key="6">
    <source>
        <dbReference type="ARBA" id="ARBA00023015"/>
    </source>
</evidence>
<accession>A0A8H5HEB8</accession>
<dbReference type="InterPro" id="IPR013734">
    <property type="entry name" value="TF_Nrm1/Whi5"/>
</dbReference>
<proteinExistence type="inferred from homology"/>
<keyword evidence="5" id="KW-0678">Repressor</keyword>
<evidence type="ECO:0000256" key="2">
    <source>
        <dbReference type="ARBA" id="ARBA00004496"/>
    </source>
</evidence>
<comment type="similarity">
    <text evidence="3">Belongs to the WHI5/NRM1 family.</text>
</comment>
<evidence type="ECO:0000313" key="11">
    <source>
        <dbReference type="Proteomes" id="UP000565441"/>
    </source>
</evidence>
<feature type="compositionally biased region" description="Polar residues" evidence="9">
    <location>
        <begin position="193"/>
        <end position="203"/>
    </location>
</feature>
<dbReference type="Proteomes" id="UP000565441">
    <property type="component" value="Unassembled WGS sequence"/>
</dbReference>
<dbReference type="Gene3D" id="3.40.50.1820">
    <property type="entry name" value="alpha/beta hydrolase"/>
    <property type="match status" value="1"/>
</dbReference>
<feature type="compositionally biased region" description="Polar residues" evidence="9">
    <location>
        <begin position="106"/>
        <end position="116"/>
    </location>
</feature>
<reference evidence="10 11" key="1">
    <citation type="journal article" date="2020" name="ISME J.">
        <title>Uncovering the hidden diversity of litter-decomposition mechanisms in mushroom-forming fungi.</title>
        <authorList>
            <person name="Floudas D."/>
            <person name="Bentzer J."/>
            <person name="Ahren D."/>
            <person name="Johansson T."/>
            <person name="Persson P."/>
            <person name="Tunlid A."/>
        </authorList>
    </citation>
    <scope>NUCLEOTIDE SEQUENCE [LARGE SCALE GENOMIC DNA]</scope>
    <source>
        <strain evidence="10 11">CBS 661.87</strain>
    </source>
</reference>
<keyword evidence="11" id="KW-1185">Reference proteome</keyword>
<dbReference type="EMBL" id="JAACJP010000010">
    <property type="protein sequence ID" value="KAF5381655.1"/>
    <property type="molecule type" value="Genomic_DNA"/>
</dbReference>
<comment type="subcellular location">
    <subcellularLocation>
        <location evidence="2">Cytoplasm</location>
    </subcellularLocation>
    <subcellularLocation>
        <location evidence="1">Nucleus</location>
    </subcellularLocation>
</comment>
<evidence type="ECO:0000313" key="10">
    <source>
        <dbReference type="EMBL" id="KAF5381655.1"/>
    </source>
</evidence>
<feature type="region of interest" description="Disordered" evidence="9">
    <location>
        <begin position="1"/>
        <end position="25"/>
    </location>
</feature>
<dbReference type="OrthoDB" id="2359117at2759"/>
<organism evidence="10 11">
    <name type="scientific">Tricholomella constricta</name>
    <dbReference type="NCBI Taxonomy" id="117010"/>
    <lineage>
        <taxon>Eukaryota</taxon>
        <taxon>Fungi</taxon>
        <taxon>Dikarya</taxon>
        <taxon>Basidiomycota</taxon>
        <taxon>Agaricomycotina</taxon>
        <taxon>Agaricomycetes</taxon>
        <taxon>Agaricomycetidae</taxon>
        <taxon>Agaricales</taxon>
        <taxon>Tricholomatineae</taxon>
        <taxon>Lyophyllaceae</taxon>
        <taxon>Tricholomella</taxon>
    </lineage>
</organism>
<keyword evidence="6" id="KW-0805">Transcription regulation</keyword>
<dbReference type="GO" id="GO:0005634">
    <property type="term" value="C:nucleus"/>
    <property type="evidence" value="ECO:0007669"/>
    <property type="project" value="UniProtKB-SubCell"/>
</dbReference>
<evidence type="ECO:0000256" key="5">
    <source>
        <dbReference type="ARBA" id="ARBA00022491"/>
    </source>
</evidence>
<comment type="caution">
    <text evidence="10">The sequence shown here is derived from an EMBL/GenBank/DDBJ whole genome shotgun (WGS) entry which is preliminary data.</text>
</comment>
<evidence type="ECO:0000256" key="3">
    <source>
        <dbReference type="ARBA" id="ARBA00006922"/>
    </source>
</evidence>
<feature type="compositionally biased region" description="Polar residues" evidence="9">
    <location>
        <begin position="211"/>
        <end position="236"/>
    </location>
</feature>
<sequence length="500" mass="54224">MVASTSATPNNGHARKQTVERAKATHLSRQLQLRLQYARLKVDHGWQKQNLNEVENLYFHHSHQRGAKRYPSPSMVATTLREPSSSYPSPPTNPPQSSLSFKLGPSSLSRTHTSASLGAETPPPEGTLLDSSNPHSTSTYDRTPPERRDSGPSIDPTGMRSTIQLEVAQDTKCSTTPSPVPHHVPSPAAGPSQFSHAANSDATGNLHRSDTVQIPYTSTPTWSPASRPMPSSSNHYPNVMHRHPPAQSSQSTMGPSDNSYSFSTSSTLTYDSFWSSHSSSAGSRSFHASPANMMTRKIASKRGHQSKVLKGNTEFKRNGSIAADICANNDPVPIKGIIWLGALPYMGDVLPIVATPLVLSFLPGLTAPESPADALKTRIEFCYTLVASKLLPTVPYADMSAWVGAATHLSPECATLLLGRKQDSSRLKEEGARGLPLCIIHGAEDLQISGKNVIEQMQPQFKNCEAHLLEGIGHILFWENPELVANLILKFVARVTESKV</sequence>
<dbReference type="Pfam" id="PF08528">
    <property type="entry name" value="Whi5"/>
    <property type="match status" value="1"/>
</dbReference>
<feature type="compositionally biased region" description="Polar residues" evidence="9">
    <location>
        <begin position="1"/>
        <end position="11"/>
    </location>
</feature>
<evidence type="ECO:0000256" key="9">
    <source>
        <dbReference type="SAM" id="MobiDB-lite"/>
    </source>
</evidence>
<evidence type="ECO:0000256" key="4">
    <source>
        <dbReference type="ARBA" id="ARBA00022490"/>
    </source>
</evidence>
<evidence type="ECO:0000256" key="1">
    <source>
        <dbReference type="ARBA" id="ARBA00004123"/>
    </source>
</evidence>
<dbReference type="AlphaFoldDB" id="A0A8H5HEB8"/>
<keyword evidence="4" id="KW-0963">Cytoplasm</keyword>
<protein>
    <submittedName>
        <fullName evidence="10">Uncharacterized protein</fullName>
    </submittedName>
</protein>
<name>A0A8H5HEB8_9AGAR</name>
<keyword evidence="8" id="KW-0539">Nucleus</keyword>